<sequence length="146" mass="16156">MFQVRKNVALKEMLKACLLCFVIVALASSQQVDPERFCERYVECAAVATLEERICLARKAGGEARPGAAFMSFTKYRPVLSRRGKSIDLFGTLFDLKSKMICDAPPHAMQKLFDLLQNSILGDPSFMYPTTASPVSIVVSKENAAE</sequence>
<keyword evidence="1" id="KW-0732">Signal</keyword>
<feature type="chain" id="PRO_5043002644" evidence="1">
    <location>
        <begin position="30"/>
        <end position="146"/>
    </location>
</feature>
<dbReference type="Proteomes" id="UP001331761">
    <property type="component" value="Unassembled WGS sequence"/>
</dbReference>
<gene>
    <name evidence="2" type="ORF">GCK32_017610</name>
</gene>
<dbReference type="EMBL" id="WIXE01006665">
    <property type="protein sequence ID" value="KAK5981094.1"/>
    <property type="molecule type" value="Genomic_DNA"/>
</dbReference>
<evidence type="ECO:0000313" key="2">
    <source>
        <dbReference type="EMBL" id="KAK5981094.1"/>
    </source>
</evidence>
<accession>A0AAN8J2N3</accession>
<name>A0AAN8J2N3_TRICO</name>
<reference evidence="2 3" key="1">
    <citation type="submission" date="2019-10" db="EMBL/GenBank/DDBJ databases">
        <title>Assembly and Annotation for the nematode Trichostrongylus colubriformis.</title>
        <authorList>
            <person name="Martin J."/>
        </authorList>
    </citation>
    <scope>NUCLEOTIDE SEQUENCE [LARGE SCALE GENOMIC DNA]</scope>
    <source>
        <strain evidence="2">G859</strain>
        <tissue evidence="2">Whole worm</tissue>
    </source>
</reference>
<organism evidence="2 3">
    <name type="scientific">Trichostrongylus colubriformis</name>
    <name type="common">Black scour worm</name>
    <dbReference type="NCBI Taxonomy" id="6319"/>
    <lineage>
        <taxon>Eukaryota</taxon>
        <taxon>Metazoa</taxon>
        <taxon>Ecdysozoa</taxon>
        <taxon>Nematoda</taxon>
        <taxon>Chromadorea</taxon>
        <taxon>Rhabditida</taxon>
        <taxon>Rhabditina</taxon>
        <taxon>Rhabditomorpha</taxon>
        <taxon>Strongyloidea</taxon>
        <taxon>Trichostrongylidae</taxon>
        <taxon>Trichostrongylus</taxon>
    </lineage>
</organism>
<evidence type="ECO:0000313" key="3">
    <source>
        <dbReference type="Proteomes" id="UP001331761"/>
    </source>
</evidence>
<keyword evidence="3" id="KW-1185">Reference proteome</keyword>
<dbReference type="AlphaFoldDB" id="A0AAN8J2N3"/>
<evidence type="ECO:0000256" key="1">
    <source>
        <dbReference type="SAM" id="SignalP"/>
    </source>
</evidence>
<comment type="caution">
    <text evidence="2">The sequence shown here is derived from an EMBL/GenBank/DDBJ whole genome shotgun (WGS) entry which is preliminary data.</text>
</comment>
<proteinExistence type="predicted"/>
<feature type="signal peptide" evidence="1">
    <location>
        <begin position="1"/>
        <end position="29"/>
    </location>
</feature>
<protein>
    <submittedName>
        <fullName evidence="2">Uncharacterized protein</fullName>
    </submittedName>
</protein>